<dbReference type="CDD" id="cd03465">
    <property type="entry name" value="URO-D_like"/>
    <property type="match status" value="1"/>
</dbReference>
<dbReference type="Pfam" id="PF01208">
    <property type="entry name" value="URO-D"/>
    <property type="match status" value="1"/>
</dbReference>
<organism evidence="2">
    <name type="scientific">Candidatus Caldatribacterium californiense</name>
    <dbReference type="NCBI Taxonomy" id="1454726"/>
    <lineage>
        <taxon>Bacteria</taxon>
        <taxon>Pseudomonadati</taxon>
        <taxon>Atribacterota</taxon>
        <taxon>Atribacteria</taxon>
        <taxon>Atribacterales</taxon>
        <taxon>Candidatus Caldatribacteriaceae</taxon>
        <taxon>Candidatus Caldatribacterium</taxon>
    </lineage>
</organism>
<accession>A0A7V4DDX8</accession>
<proteinExistence type="predicted"/>
<dbReference type="EMBL" id="DTFV01000086">
    <property type="protein sequence ID" value="HGI30853.1"/>
    <property type="molecule type" value="Genomic_DNA"/>
</dbReference>
<dbReference type="Gene3D" id="3.20.20.210">
    <property type="match status" value="1"/>
</dbReference>
<protein>
    <recommendedName>
        <fullName evidence="1">Uroporphyrinogen decarboxylase (URO-D) domain-containing protein</fullName>
    </recommendedName>
</protein>
<feature type="domain" description="Uroporphyrinogen decarboxylase (URO-D)" evidence="1">
    <location>
        <begin position="57"/>
        <end position="332"/>
    </location>
</feature>
<reference evidence="2" key="1">
    <citation type="journal article" date="2020" name="mSystems">
        <title>Genome- and Community-Level Interaction Insights into Carbon Utilization and Element Cycling Functions of Hydrothermarchaeota in Hydrothermal Sediment.</title>
        <authorList>
            <person name="Zhou Z."/>
            <person name="Liu Y."/>
            <person name="Xu W."/>
            <person name="Pan J."/>
            <person name="Luo Z.H."/>
            <person name="Li M."/>
        </authorList>
    </citation>
    <scope>NUCLEOTIDE SEQUENCE [LARGE SCALE GENOMIC DNA]</scope>
    <source>
        <strain evidence="2">SpSt-747</strain>
    </source>
</reference>
<name>A0A7V4DDX8_9BACT</name>
<comment type="caution">
    <text evidence="2">The sequence shown here is derived from an EMBL/GenBank/DDBJ whole genome shotgun (WGS) entry which is preliminary data.</text>
</comment>
<dbReference type="GO" id="GO:0004853">
    <property type="term" value="F:uroporphyrinogen decarboxylase activity"/>
    <property type="evidence" value="ECO:0007669"/>
    <property type="project" value="InterPro"/>
</dbReference>
<gene>
    <name evidence="2" type="ORF">ENV30_06055</name>
</gene>
<dbReference type="GO" id="GO:0006779">
    <property type="term" value="P:porphyrin-containing compound biosynthetic process"/>
    <property type="evidence" value="ECO:0007669"/>
    <property type="project" value="InterPro"/>
</dbReference>
<dbReference type="PANTHER" id="PTHR47099">
    <property type="entry name" value="METHYLCOBAMIDE:COM METHYLTRANSFERASE MTBA"/>
    <property type="match status" value="1"/>
</dbReference>
<evidence type="ECO:0000259" key="1">
    <source>
        <dbReference type="Pfam" id="PF01208"/>
    </source>
</evidence>
<dbReference type="InterPro" id="IPR052024">
    <property type="entry name" value="Methanogen_methyltrans"/>
</dbReference>
<dbReference type="SUPFAM" id="SSF51726">
    <property type="entry name" value="UROD/MetE-like"/>
    <property type="match status" value="1"/>
</dbReference>
<dbReference type="InterPro" id="IPR038071">
    <property type="entry name" value="UROD/MetE-like_sf"/>
</dbReference>
<sequence>MRRTSGKFSLRELALTLWNEGRRPIVPLMGYPGLQLTRTSIKQNQFNHLVQFQTLSRLYDRFHPDAMFFLMDLSVEASALGLPVRFPLDDTPSVEAHLVKTLEDLEPFRKIDILGDGRVMVYLETLRHMRAAFPCPVGAYVIGPLTLAGLLAGANELAVQSILDESFFQGVLEFSYGVVLRYAQALQEAGADTIMVLEPTAVIFGPEAFRRHLAPLYRELVGILDDVEVILHVCGNTHHLIPEMRRCGVVGLSLDSVVDLPRVARDGEGLLLLGNVSPVAMLSEAPEHIYRITYELLEGMKDYPYFILSTGCDLPQDVPLENIEAFFQAGRDWRVERQRKETEVFAR</sequence>
<dbReference type="PANTHER" id="PTHR47099:SF1">
    <property type="entry name" value="METHYLCOBAMIDE:COM METHYLTRANSFERASE MTBA"/>
    <property type="match status" value="1"/>
</dbReference>
<evidence type="ECO:0000313" key="2">
    <source>
        <dbReference type="EMBL" id="HGI30853.1"/>
    </source>
</evidence>
<dbReference type="AlphaFoldDB" id="A0A7V4DDX8"/>
<dbReference type="InterPro" id="IPR000257">
    <property type="entry name" value="Uroporphyrinogen_deCOase"/>
</dbReference>